<dbReference type="EMBL" id="SMKI01000076">
    <property type="protein sequence ID" value="TDC76474.1"/>
    <property type="molecule type" value="Genomic_DNA"/>
</dbReference>
<protein>
    <submittedName>
        <fullName evidence="1">Ferredoxin</fullName>
    </submittedName>
</protein>
<dbReference type="Proteomes" id="UP000295345">
    <property type="component" value="Unassembled WGS sequence"/>
</dbReference>
<reference evidence="1 2" key="1">
    <citation type="submission" date="2019-03" db="EMBL/GenBank/DDBJ databases">
        <title>Draft genome sequences of novel Actinobacteria.</title>
        <authorList>
            <person name="Sahin N."/>
            <person name="Ay H."/>
            <person name="Saygin H."/>
        </authorList>
    </citation>
    <scope>NUCLEOTIDE SEQUENCE [LARGE SCALE GENOMIC DNA]</scope>
    <source>
        <strain evidence="1 2">DSM 41900</strain>
    </source>
</reference>
<keyword evidence="2" id="KW-1185">Reference proteome</keyword>
<dbReference type="RefSeq" id="WP_132817540.1">
    <property type="nucleotide sequence ID" value="NZ_SMKI01000076.1"/>
</dbReference>
<dbReference type="SUPFAM" id="SSF54862">
    <property type="entry name" value="4Fe-4S ferredoxins"/>
    <property type="match status" value="1"/>
</dbReference>
<dbReference type="Pfam" id="PF13370">
    <property type="entry name" value="Fer4_13"/>
    <property type="match status" value="1"/>
</dbReference>
<organism evidence="1 2">
    <name type="scientific">Streptomyces hainanensis</name>
    <dbReference type="NCBI Taxonomy" id="402648"/>
    <lineage>
        <taxon>Bacteria</taxon>
        <taxon>Bacillati</taxon>
        <taxon>Actinomycetota</taxon>
        <taxon>Actinomycetes</taxon>
        <taxon>Kitasatosporales</taxon>
        <taxon>Streptomycetaceae</taxon>
        <taxon>Streptomyces</taxon>
    </lineage>
</organism>
<gene>
    <name evidence="1" type="ORF">E1283_09750</name>
</gene>
<sequence>MTARLAIDTGRCIGTSLCAATAPPHHVALGTDERAHLLPNAPVLGQEALDAIDLCPVEAIHLLPADSTTEERP</sequence>
<evidence type="ECO:0000313" key="2">
    <source>
        <dbReference type="Proteomes" id="UP000295345"/>
    </source>
</evidence>
<dbReference type="AlphaFoldDB" id="A0A4R4TL42"/>
<dbReference type="Gene3D" id="3.30.70.20">
    <property type="match status" value="1"/>
</dbReference>
<accession>A0A4R4TL42</accession>
<comment type="caution">
    <text evidence="1">The sequence shown here is derived from an EMBL/GenBank/DDBJ whole genome shotgun (WGS) entry which is preliminary data.</text>
</comment>
<dbReference type="OrthoDB" id="4557285at2"/>
<proteinExistence type="predicted"/>
<name>A0A4R4TL42_9ACTN</name>
<evidence type="ECO:0000313" key="1">
    <source>
        <dbReference type="EMBL" id="TDC76474.1"/>
    </source>
</evidence>